<proteinExistence type="predicted"/>
<feature type="non-terminal residue" evidence="2">
    <location>
        <position position="1"/>
    </location>
</feature>
<feature type="region of interest" description="Disordered" evidence="1">
    <location>
        <begin position="124"/>
        <end position="179"/>
    </location>
</feature>
<feature type="compositionally biased region" description="Polar residues" evidence="1">
    <location>
        <begin position="160"/>
        <end position="171"/>
    </location>
</feature>
<evidence type="ECO:0000313" key="2">
    <source>
        <dbReference type="EMBL" id="GAG84804.1"/>
    </source>
</evidence>
<evidence type="ECO:0000256" key="1">
    <source>
        <dbReference type="SAM" id="MobiDB-lite"/>
    </source>
</evidence>
<organism evidence="2">
    <name type="scientific">marine sediment metagenome</name>
    <dbReference type="NCBI Taxonomy" id="412755"/>
    <lineage>
        <taxon>unclassified sequences</taxon>
        <taxon>metagenomes</taxon>
        <taxon>ecological metagenomes</taxon>
    </lineage>
</organism>
<name>X1APW4_9ZZZZ</name>
<reference evidence="2" key="1">
    <citation type="journal article" date="2014" name="Front. Microbiol.">
        <title>High frequency of phylogenetically diverse reductive dehalogenase-homologous genes in deep subseafloor sedimentary metagenomes.</title>
        <authorList>
            <person name="Kawai M."/>
            <person name="Futagami T."/>
            <person name="Toyoda A."/>
            <person name="Takaki Y."/>
            <person name="Nishi S."/>
            <person name="Hori S."/>
            <person name="Arai W."/>
            <person name="Tsubouchi T."/>
            <person name="Morono Y."/>
            <person name="Uchiyama I."/>
            <person name="Ito T."/>
            <person name="Fujiyama A."/>
            <person name="Inagaki F."/>
            <person name="Takami H."/>
        </authorList>
    </citation>
    <scope>NUCLEOTIDE SEQUENCE</scope>
    <source>
        <strain evidence="2">Expedition CK06-06</strain>
    </source>
</reference>
<gene>
    <name evidence="2" type="ORF">S01H4_22091</name>
</gene>
<protein>
    <submittedName>
        <fullName evidence="2">Uncharacterized protein</fullName>
    </submittedName>
</protein>
<comment type="caution">
    <text evidence="2">The sequence shown here is derived from an EMBL/GenBank/DDBJ whole genome shotgun (WGS) entry which is preliminary data.</text>
</comment>
<dbReference type="EMBL" id="BART01010077">
    <property type="protein sequence ID" value="GAG84804.1"/>
    <property type="molecule type" value="Genomic_DNA"/>
</dbReference>
<accession>X1APW4</accession>
<sequence>IINKITTFVILISSAVIIALEAASSCTNFWVIGFSGVIFVLKGANEIFKLDTLGFTYKNGTIQLRRISRELKGMMYKSFNYNIDQILSTINRLTDAFDEIDLGLYKMSSNNQANYTSGGFEVQQSRGVERSDSVPQNQEGPVLVDNKNNSLPHVHIHLESTPQPENNNNNDEVVIPIEN</sequence>
<dbReference type="AlphaFoldDB" id="X1APW4"/>